<proteinExistence type="predicted"/>
<dbReference type="Proteomes" id="UP000075502">
    <property type="component" value="Unassembled WGS sequence"/>
</dbReference>
<accession>A0A150TF78</accession>
<reference evidence="1 2" key="1">
    <citation type="submission" date="2014-02" db="EMBL/GenBank/DDBJ databases">
        <title>The small core and large imbalanced accessory genome model reveals a collaborative survival strategy of Sorangium cellulosum strains in nature.</title>
        <authorList>
            <person name="Han K."/>
            <person name="Peng R."/>
            <person name="Blom J."/>
            <person name="Li Y.-Z."/>
        </authorList>
    </citation>
    <scope>NUCLEOTIDE SEQUENCE [LARGE SCALE GENOMIC DNA]</scope>
    <source>
        <strain evidence="1 2">So0007-03</strain>
    </source>
</reference>
<dbReference type="AlphaFoldDB" id="A0A150TF78"/>
<organism evidence="1 2">
    <name type="scientific">Sorangium cellulosum</name>
    <name type="common">Polyangium cellulosum</name>
    <dbReference type="NCBI Taxonomy" id="56"/>
    <lineage>
        <taxon>Bacteria</taxon>
        <taxon>Pseudomonadati</taxon>
        <taxon>Myxococcota</taxon>
        <taxon>Polyangia</taxon>
        <taxon>Polyangiales</taxon>
        <taxon>Polyangiaceae</taxon>
        <taxon>Sorangium</taxon>
    </lineage>
</organism>
<evidence type="ECO:0000313" key="1">
    <source>
        <dbReference type="EMBL" id="KYG03237.1"/>
    </source>
</evidence>
<protein>
    <submittedName>
        <fullName evidence="1">Uncharacterized protein</fullName>
    </submittedName>
</protein>
<name>A0A150TF78_SORCE</name>
<comment type="caution">
    <text evidence="1">The sequence shown here is derived from an EMBL/GenBank/DDBJ whole genome shotgun (WGS) entry which is preliminary data.</text>
</comment>
<dbReference type="EMBL" id="JEME01002764">
    <property type="protein sequence ID" value="KYG03237.1"/>
    <property type="molecule type" value="Genomic_DNA"/>
</dbReference>
<evidence type="ECO:0000313" key="2">
    <source>
        <dbReference type="Proteomes" id="UP000075502"/>
    </source>
</evidence>
<sequence length="122" mass="14258">MFSWIYTQLRDAHPRAAQRHDCPVRVGAAHAEDDPWDLLIQYADLGFRLVYQLLQLIAFIWYYFVQLDVSQVAVDLQRLDQLLLADERFSEIADHFRIARIRVLVHAPNQLVDLARIPGQFA</sequence>
<gene>
    <name evidence="1" type="ORF">BE21_52750</name>
</gene>